<dbReference type="PANTHER" id="PTHR44468:SF3">
    <property type="entry name" value="COXSACKIEVIRUS AND ADENOVIRUS RECEPTOR"/>
    <property type="match status" value="1"/>
</dbReference>
<keyword evidence="12" id="KW-1015">Disulfide bond</keyword>
<evidence type="ECO:0000256" key="10">
    <source>
        <dbReference type="ARBA" id="ARBA00022989"/>
    </source>
</evidence>
<keyword evidence="10 18" id="KW-1133">Transmembrane helix</keyword>
<dbReference type="SMART" id="SM00409">
    <property type="entry name" value="IG"/>
    <property type="match status" value="2"/>
</dbReference>
<dbReference type="HOGENOM" id="CLU_040549_0_0_1"/>
<protein>
    <submittedName>
        <fullName evidence="20">CXADR Ig-like cell adhesion molecule</fullName>
    </submittedName>
</protein>
<keyword evidence="9" id="KW-0965">Cell junction</keyword>
<dbReference type="GO" id="GO:0034109">
    <property type="term" value="P:homotypic cell-cell adhesion"/>
    <property type="evidence" value="ECO:0007669"/>
    <property type="project" value="TreeGrafter"/>
</dbReference>
<evidence type="ECO:0000256" key="17">
    <source>
        <dbReference type="SAM" id="MobiDB-lite"/>
    </source>
</evidence>
<dbReference type="Pfam" id="PF07686">
    <property type="entry name" value="V-set"/>
    <property type="match status" value="1"/>
</dbReference>
<sequence>QILFFSGDRVYDNYYDEMKGRVHFSSNDPKSGDASITIRDLKNGDTGIYQCKVKKAPGLQSRKITLSVIAKPSTPKCSVDGIQEVGKELRLKCTSAEGTPPVTYTWEKIKGGNVLPATASMDITTGLLIVKNASQECSGQYRCVAENRVGSSECTVFLSVVHAANKVGVIVGAVIGVLLGLSVIALIIWCCCRQRKEKKYEKEVAHEIKEDVPPPKSRASTARSYIGSNRSSLGSFSPSNMEYHPKAQYNHVASEDFDPPPRHTPNPPPSKVAAPSLNRMGAVPVMIPAQSKDGSIV</sequence>
<accession>H3A676</accession>
<evidence type="ECO:0000313" key="21">
    <source>
        <dbReference type="Proteomes" id="UP000008672"/>
    </source>
</evidence>
<dbReference type="SMART" id="SM00408">
    <property type="entry name" value="IGc2"/>
    <property type="match status" value="1"/>
</dbReference>
<dbReference type="InterPro" id="IPR036179">
    <property type="entry name" value="Ig-like_dom_sf"/>
</dbReference>
<keyword evidence="13" id="KW-0675">Receptor</keyword>
<keyword evidence="14" id="KW-0325">Glycoprotein</keyword>
<dbReference type="InterPro" id="IPR007110">
    <property type="entry name" value="Ig-like_dom"/>
</dbReference>
<evidence type="ECO:0000313" key="20">
    <source>
        <dbReference type="Ensembl" id="ENSLACP00000005147.1"/>
    </source>
</evidence>
<evidence type="ECO:0000256" key="13">
    <source>
        <dbReference type="ARBA" id="ARBA00023170"/>
    </source>
</evidence>
<reference evidence="20" key="2">
    <citation type="submission" date="2025-08" db="UniProtKB">
        <authorList>
            <consortium name="Ensembl"/>
        </authorList>
    </citation>
    <scope>IDENTIFICATION</scope>
</reference>
<feature type="region of interest" description="Disordered" evidence="17">
    <location>
        <begin position="251"/>
        <end position="297"/>
    </location>
</feature>
<reference evidence="21" key="1">
    <citation type="submission" date="2011-08" db="EMBL/GenBank/DDBJ databases">
        <title>The draft genome of Latimeria chalumnae.</title>
        <authorList>
            <person name="Di Palma F."/>
            <person name="Alfoldi J."/>
            <person name="Johnson J."/>
            <person name="Berlin A."/>
            <person name="Gnerre S."/>
            <person name="Jaffe D."/>
            <person name="MacCallum I."/>
            <person name="Young S."/>
            <person name="Walker B.J."/>
            <person name="Lander E."/>
            <person name="Lindblad-Toh K."/>
        </authorList>
    </citation>
    <scope>NUCLEOTIDE SEQUENCE [LARGE SCALE GENOMIC DNA]</scope>
    <source>
        <strain evidence="21">Wild caught</strain>
    </source>
</reference>
<evidence type="ECO:0000256" key="7">
    <source>
        <dbReference type="ARBA" id="ARBA00022737"/>
    </source>
</evidence>
<dbReference type="InterPro" id="IPR003599">
    <property type="entry name" value="Ig_sub"/>
</dbReference>
<keyword evidence="5 18" id="KW-0812">Transmembrane</keyword>
<dbReference type="Gene3D" id="2.60.40.10">
    <property type="entry name" value="Immunoglobulins"/>
    <property type="match status" value="2"/>
</dbReference>
<feature type="transmembrane region" description="Helical" evidence="18">
    <location>
        <begin position="167"/>
        <end position="192"/>
    </location>
</feature>
<evidence type="ECO:0000256" key="12">
    <source>
        <dbReference type="ARBA" id="ARBA00023157"/>
    </source>
</evidence>
<reference evidence="20" key="3">
    <citation type="submission" date="2025-09" db="UniProtKB">
        <authorList>
            <consortium name="Ensembl"/>
        </authorList>
    </citation>
    <scope>IDENTIFICATION</scope>
</reference>
<dbReference type="OMA" id="GTKPMQY"/>
<dbReference type="Pfam" id="PF13927">
    <property type="entry name" value="Ig_3"/>
    <property type="match status" value="1"/>
</dbReference>
<dbReference type="Bgee" id="ENSLACG00000004575">
    <property type="expression patterns" value="Expressed in pectoral fin and 1 other cell type or tissue"/>
</dbReference>
<dbReference type="Ensembl" id="ENSLACT00000005193.1">
    <property type="protein sequence ID" value="ENSLACP00000005147.1"/>
    <property type="gene ID" value="ENSLACG00000004575.1"/>
</dbReference>
<keyword evidence="15" id="KW-0393">Immunoglobulin domain</keyword>
<dbReference type="GO" id="GO:0001822">
    <property type="term" value="P:kidney development"/>
    <property type="evidence" value="ECO:0007669"/>
    <property type="project" value="Ensembl"/>
</dbReference>
<keyword evidence="21" id="KW-1185">Reference proteome</keyword>
<dbReference type="FunFam" id="2.60.40.10:FF:000095">
    <property type="entry name" value="immunoglobulin superfamily member 11 isoform X1"/>
    <property type="match status" value="1"/>
</dbReference>
<evidence type="ECO:0000256" key="1">
    <source>
        <dbReference type="ARBA" id="ARBA00004435"/>
    </source>
</evidence>
<keyword evidence="8" id="KW-0130">Cell adhesion</keyword>
<comment type="subcellular location">
    <subcellularLocation>
        <location evidence="16">Basolateral cell membrane</location>
        <topology evidence="16">Single-pass type I membrane protein</topology>
    </subcellularLocation>
    <subcellularLocation>
        <location evidence="2">Cell junction</location>
        <location evidence="2">Adherens junction</location>
    </subcellularLocation>
    <subcellularLocation>
        <location evidence="1">Cell junction</location>
        <location evidence="1">Tight junction</location>
    </subcellularLocation>
</comment>
<dbReference type="SUPFAM" id="SSF48726">
    <property type="entry name" value="Immunoglobulin"/>
    <property type="match status" value="2"/>
</dbReference>
<dbReference type="GO" id="GO:0005912">
    <property type="term" value="C:adherens junction"/>
    <property type="evidence" value="ECO:0007669"/>
    <property type="project" value="UniProtKB-SubCell"/>
</dbReference>
<dbReference type="GeneTree" id="ENSGT00940000154829"/>
<evidence type="ECO:0000256" key="15">
    <source>
        <dbReference type="ARBA" id="ARBA00023319"/>
    </source>
</evidence>
<evidence type="ECO:0000256" key="16">
    <source>
        <dbReference type="ARBA" id="ARBA00023768"/>
    </source>
</evidence>
<evidence type="ECO:0000259" key="19">
    <source>
        <dbReference type="PROSITE" id="PS50835"/>
    </source>
</evidence>
<evidence type="ECO:0000256" key="4">
    <source>
        <dbReference type="ARBA" id="ARBA00022475"/>
    </source>
</evidence>
<evidence type="ECO:0000256" key="5">
    <source>
        <dbReference type="ARBA" id="ARBA00022692"/>
    </source>
</evidence>
<keyword evidence="11 18" id="KW-0472">Membrane</keyword>
<keyword evidence="3" id="KW-0796">Tight junction</keyword>
<dbReference type="STRING" id="7897.ENSLACP00000005147"/>
<evidence type="ECO:0000256" key="8">
    <source>
        <dbReference type="ARBA" id="ARBA00022889"/>
    </source>
</evidence>
<dbReference type="GO" id="GO:0001618">
    <property type="term" value="F:virus receptor activity"/>
    <property type="evidence" value="ECO:0007669"/>
    <property type="project" value="Ensembl"/>
</dbReference>
<dbReference type="GO" id="GO:0009986">
    <property type="term" value="C:cell surface"/>
    <property type="evidence" value="ECO:0007669"/>
    <property type="project" value="Ensembl"/>
</dbReference>
<dbReference type="InterPro" id="IPR003598">
    <property type="entry name" value="Ig_sub2"/>
</dbReference>
<feature type="domain" description="Ig-like" evidence="19">
    <location>
        <begin position="72"/>
        <end position="159"/>
    </location>
</feature>
<dbReference type="GO" id="GO:0016323">
    <property type="term" value="C:basolateral plasma membrane"/>
    <property type="evidence" value="ECO:0007669"/>
    <property type="project" value="UniProtKB-SubCell"/>
</dbReference>
<dbReference type="FunCoup" id="H3A676">
    <property type="interactions" value="440"/>
</dbReference>
<dbReference type="GO" id="GO:0005923">
    <property type="term" value="C:bicellular tight junction"/>
    <property type="evidence" value="ECO:0007669"/>
    <property type="project" value="UniProtKB-SubCell"/>
</dbReference>
<dbReference type="EMBL" id="AFYH01216041">
    <property type="status" value="NOT_ANNOTATED_CDS"/>
    <property type="molecule type" value="Genomic_DNA"/>
</dbReference>
<dbReference type="InterPro" id="IPR013106">
    <property type="entry name" value="Ig_V-set"/>
</dbReference>
<dbReference type="PANTHER" id="PTHR44468">
    <property type="entry name" value="COXSACKIEVIRUS AND ADENOVIRUS RECEPTOR-RELATED"/>
    <property type="match status" value="1"/>
</dbReference>
<proteinExistence type="predicted"/>
<dbReference type="PROSITE" id="PS50835">
    <property type="entry name" value="IG_LIKE"/>
    <property type="match status" value="1"/>
</dbReference>
<evidence type="ECO:0000256" key="3">
    <source>
        <dbReference type="ARBA" id="ARBA00022427"/>
    </source>
</evidence>
<name>H3A676_LATCH</name>
<dbReference type="GO" id="GO:0050839">
    <property type="term" value="F:cell adhesion molecule binding"/>
    <property type="evidence" value="ECO:0007669"/>
    <property type="project" value="TreeGrafter"/>
</dbReference>
<keyword evidence="4" id="KW-1003">Cell membrane</keyword>
<evidence type="ECO:0000256" key="14">
    <source>
        <dbReference type="ARBA" id="ARBA00023180"/>
    </source>
</evidence>
<keyword evidence="7" id="KW-0677">Repeat</keyword>
<gene>
    <name evidence="20" type="primary">CXADR</name>
</gene>
<organism evidence="20 21">
    <name type="scientific">Latimeria chalumnae</name>
    <name type="common">Coelacanth</name>
    <dbReference type="NCBI Taxonomy" id="7897"/>
    <lineage>
        <taxon>Eukaryota</taxon>
        <taxon>Metazoa</taxon>
        <taxon>Chordata</taxon>
        <taxon>Craniata</taxon>
        <taxon>Vertebrata</taxon>
        <taxon>Euteleostomi</taxon>
        <taxon>Coelacanthiformes</taxon>
        <taxon>Coelacanthidae</taxon>
        <taxon>Latimeria</taxon>
    </lineage>
</organism>
<dbReference type="EMBL" id="AFYH01216040">
    <property type="status" value="NOT_ANNOTATED_CDS"/>
    <property type="molecule type" value="Genomic_DNA"/>
</dbReference>
<dbReference type="InterPro" id="IPR013783">
    <property type="entry name" value="Ig-like_fold"/>
</dbReference>
<keyword evidence="6" id="KW-0732">Signal</keyword>
<evidence type="ECO:0000256" key="2">
    <source>
        <dbReference type="ARBA" id="ARBA00004536"/>
    </source>
</evidence>
<dbReference type="InParanoid" id="H3A676"/>
<dbReference type="eggNOG" id="ENOG502QSG0">
    <property type="taxonomic scope" value="Eukaryota"/>
</dbReference>
<evidence type="ECO:0000256" key="11">
    <source>
        <dbReference type="ARBA" id="ARBA00023136"/>
    </source>
</evidence>
<dbReference type="InterPro" id="IPR052307">
    <property type="entry name" value="EJ_Adhesion_Regulator"/>
</dbReference>
<dbReference type="AlphaFoldDB" id="H3A676"/>
<evidence type="ECO:0000256" key="18">
    <source>
        <dbReference type="SAM" id="Phobius"/>
    </source>
</evidence>
<evidence type="ECO:0000256" key="6">
    <source>
        <dbReference type="ARBA" id="ARBA00022729"/>
    </source>
</evidence>
<dbReference type="GO" id="GO:0014704">
    <property type="term" value="C:intercalated disc"/>
    <property type="evidence" value="ECO:0007669"/>
    <property type="project" value="TreeGrafter"/>
</dbReference>
<dbReference type="Proteomes" id="UP000008672">
    <property type="component" value="Unassembled WGS sequence"/>
</dbReference>
<evidence type="ECO:0000256" key="9">
    <source>
        <dbReference type="ARBA" id="ARBA00022949"/>
    </source>
</evidence>